<dbReference type="AlphaFoldDB" id="A0A3R6FLW2"/>
<keyword evidence="4" id="KW-1185">Reference proteome</keyword>
<gene>
    <name evidence="3" type="ORF">DW060_02780</name>
</gene>
<evidence type="ECO:0000313" key="3">
    <source>
        <dbReference type="EMBL" id="RHK52258.1"/>
    </source>
</evidence>
<dbReference type="EMBL" id="QRNO01000007">
    <property type="protein sequence ID" value="RHK52258.1"/>
    <property type="molecule type" value="Genomic_DNA"/>
</dbReference>
<organism evidence="3 4">
    <name type="scientific">Leyella stercorea</name>
    <dbReference type="NCBI Taxonomy" id="363265"/>
    <lineage>
        <taxon>Bacteria</taxon>
        <taxon>Pseudomonadati</taxon>
        <taxon>Bacteroidota</taxon>
        <taxon>Bacteroidia</taxon>
        <taxon>Bacteroidales</taxon>
        <taxon>Prevotellaceae</taxon>
        <taxon>Leyella</taxon>
    </lineage>
</organism>
<dbReference type="RefSeq" id="WP_118354712.1">
    <property type="nucleotide sequence ID" value="NZ_CALLOM010000067.1"/>
</dbReference>
<proteinExistence type="predicted"/>
<feature type="chain" id="PRO_5018573392" evidence="1">
    <location>
        <begin position="24"/>
        <end position="216"/>
    </location>
</feature>
<sequence length="216" mass="23054">MKKIFTSAAIALAMLFTANTANAGINFGVKGGLNVTSMSISSKVLDSNNRAGFFIGPTVKFTLPLVGLGIDASALYDQREAELAVDVDENQYVLPTKQTLKTQAINIPINVRYSIGLGSVANVLFFAGPQFGFHVGNKNKDLGADCEWKLKSSQFSVNVGAGFTVLKHLQLTANYNIACGKTGDVTLSKTASNVLGAPFEKSGRTNAWQIALAYYF</sequence>
<feature type="signal peptide" evidence="1">
    <location>
        <begin position="1"/>
        <end position="23"/>
    </location>
</feature>
<keyword evidence="1" id="KW-0732">Signal</keyword>
<dbReference type="InterPro" id="IPR025665">
    <property type="entry name" value="Beta-barrel_OMP_2"/>
</dbReference>
<dbReference type="Pfam" id="PF13568">
    <property type="entry name" value="OMP_b-brl_2"/>
    <property type="match status" value="1"/>
</dbReference>
<dbReference type="OrthoDB" id="1011633at2"/>
<name>A0A3R6FLW2_9BACT</name>
<protein>
    <submittedName>
        <fullName evidence="3">PorT family protein</fullName>
    </submittedName>
</protein>
<evidence type="ECO:0000259" key="2">
    <source>
        <dbReference type="Pfam" id="PF13568"/>
    </source>
</evidence>
<accession>A0A3R6FLW2</accession>
<evidence type="ECO:0000313" key="4">
    <source>
        <dbReference type="Proteomes" id="UP000286598"/>
    </source>
</evidence>
<evidence type="ECO:0000256" key="1">
    <source>
        <dbReference type="SAM" id="SignalP"/>
    </source>
</evidence>
<feature type="domain" description="Outer membrane protein beta-barrel" evidence="2">
    <location>
        <begin position="21"/>
        <end position="177"/>
    </location>
</feature>
<dbReference type="Proteomes" id="UP000286598">
    <property type="component" value="Unassembled WGS sequence"/>
</dbReference>
<reference evidence="3 4" key="1">
    <citation type="submission" date="2018-08" db="EMBL/GenBank/DDBJ databases">
        <title>A genome reference for cultivated species of the human gut microbiota.</title>
        <authorList>
            <person name="Zou Y."/>
            <person name="Xue W."/>
            <person name="Luo G."/>
        </authorList>
    </citation>
    <scope>NUCLEOTIDE SEQUENCE [LARGE SCALE GENOMIC DNA]</scope>
    <source>
        <strain evidence="3 4">AF42-9</strain>
    </source>
</reference>
<comment type="caution">
    <text evidence="3">The sequence shown here is derived from an EMBL/GenBank/DDBJ whole genome shotgun (WGS) entry which is preliminary data.</text>
</comment>